<keyword evidence="1" id="KW-1133">Transmembrane helix</keyword>
<dbReference type="STRING" id="1123071.SAMN02745181_1365"/>
<dbReference type="AlphaFoldDB" id="A0A1M6H546"/>
<reference evidence="2 3" key="1">
    <citation type="submission" date="2016-11" db="EMBL/GenBank/DDBJ databases">
        <authorList>
            <person name="Jaros S."/>
            <person name="Januszkiewicz K."/>
            <person name="Wedrychowicz H."/>
        </authorList>
    </citation>
    <scope>NUCLEOTIDE SEQUENCE [LARGE SCALE GENOMIC DNA]</scope>
    <source>
        <strain evidence="2 3">DSM 18772</strain>
    </source>
</reference>
<evidence type="ECO:0000313" key="3">
    <source>
        <dbReference type="Proteomes" id="UP000184510"/>
    </source>
</evidence>
<feature type="transmembrane region" description="Helical" evidence="1">
    <location>
        <begin position="12"/>
        <end position="33"/>
    </location>
</feature>
<keyword evidence="3" id="KW-1185">Reference proteome</keyword>
<accession>A0A1M6H546</accession>
<organism evidence="2 3">
    <name type="scientific">Rubritalea squalenifaciens DSM 18772</name>
    <dbReference type="NCBI Taxonomy" id="1123071"/>
    <lineage>
        <taxon>Bacteria</taxon>
        <taxon>Pseudomonadati</taxon>
        <taxon>Verrucomicrobiota</taxon>
        <taxon>Verrucomicrobiia</taxon>
        <taxon>Verrucomicrobiales</taxon>
        <taxon>Rubritaleaceae</taxon>
        <taxon>Rubritalea</taxon>
    </lineage>
</organism>
<sequence length="55" mass="5840">MQSGKPNKSKKALLIVLILAALAMLGLYVTGVITNQGEPLPAKWKGINTGYEAVE</sequence>
<dbReference type="EMBL" id="FQYR01000003">
    <property type="protein sequence ID" value="SHJ17310.1"/>
    <property type="molecule type" value="Genomic_DNA"/>
</dbReference>
<keyword evidence="1" id="KW-0472">Membrane</keyword>
<evidence type="ECO:0000256" key="1">
    <source>
        <dbReference type="SAM" id="Phobius"/>
    </source>
</evidence>
<dbReference type="RefSeq" id="WP_159434833.1">
    <property type="nucleotide sequence ID" value="NZ_FQYR01000003.1"/>
</dbReference>
<evidence type="ECO:0000313" key="2">
    <source>
        <dbReference type="EMBL" id="SHJ17310.1"/>
    </source>
</evidence>
<gene>
    <name evidence="2" type="ORF">SAMN02745181_1365</name>
</gene>
<proteinExistence type="predicted"/>
<protein>
    <submittedName>
        <fullName evidence="2">Uncharacterized protein</fullName>
    </submittedName>
</protein>
<keyword evidence="1" id="KW-0812">Transmembrane</keyword>
<dbReference type="Proteomes" id="UP000184510">
    <property type="component" value="Unassembled WGS sequence"/>
</dbReference>
<dbReference type="InParanoid" id="A0A1M6H546"/>
<name>A0A1M6H546_9BACT</name>